<dbReference type="EMBL" id="BMLT01000001">
    <property type="protein sequence ID" value="GGO75537.1"/>
    <property type="molecule type" value="Genomic_DNA"/>
</dbReference>
<dbReference type="AlphaFoldDB" id="A0A917Z518"/>
<feature type="chain" id="PRO_5037724548" evidence="4">
    <location>
        <begin position="37"/>
        <end position="268"/>
    </location>
</feature>
<keyword evidence="4" id="KW-0732">Signal</keyword>
<evidence type="ECO:0000256" key="1">
    <source>
        <dbReference type="ARBA" id="ARBA00006429"/>
    </source>
</evidence>
<keyword evidence="2" id="KW-0540">Nuclease</keyword>
<dbReference type="GO" id="GO:0016787">
    <property type="term" value="F:hydrolase activity"/>
    <property type="evidence" value="ECO:0007669"/>
    <property type="project" value="UniProtKB-KW"/>
</dbReference>
<dbReference type="PANTHER" id="PTHR33607">
    <property type="entry name" value="ENDONUCLEASE-1"/>
    <property type="match status" value="1"/>
</dbReference>
<evidence type="ECO:0000256" key="2">
    <source>
        <dbReference type="ARBA" id="ARBA00022722"/>
    </source>
</evidence>
<keyword evidence="6" id="KW-1185">Reference proteome</keyword>
<dbReference type="PANTHER" id="PTHR33607:SF2">
    <property type="entry name" value="ENDONUCLEASE-1"/>
    <property type="match status" value="1"/>
</dbReference>
<dbReference type="Proteomes" id="UP000599578">
    <property type="component" value="Unassembled WGS sequence"/>
</dbReference>
<dbReference type="SUPFAM" id="SSF54060">
    <property type="entry name" value="His-Me finger endonucleases"/>
    <property type="match status" value="1"/>
</dbReference>
<sequence>MPTGLGAVRRGVSACRWHGVNALAALLMLLPASAPADQPMSFSTAKRELAAIYSSNAQSFYCGCRFSAIGKRLSPDLAACGYQPRKNANRASRIEWEHLMPAWAFGHQRQCWQQGGRRACRKDPEFRRMESDMHNLVPAIGEVNGDRSNYGYGMVAGESRAYGRCDVEVDFKARVAEPAEGVRGDIARTYFYMRDRYGLRLSRQETRLLEAWNRADPVDAWELERNRRIRLVQGNGNPHVEAGAHALVSAGAAGGVPTGAGSLMPGAE</sequence>
<feature type="signal peptide" evidence="4">
    <location>
        <begin position="1"/>
        <end position="36"/>
    </location>
</feature>
<evidence type="ECO:0000313" key="5">
    <source>
        <dbReference type="EMBL" id="GGO75537.1"/>
    </source>
</evidence>
<dbReference type="InterPro" id="IPR007346">
    <property type="entry name" value="Endonuclease-I"/>
</dbReference>
<protein>
    <submittedName>
        <fullName evidence="5">Deoxyribonuclease I</fullName>
    </submittedName>
</protein>
<evidence type="ECO:0000256" key="3">
    <source>
        <dbReference type="ARBA" id="ARBA00022801"/>
    </source>
</evidence>
<name>A0A917Z518_9GAMM</name>
<accession>A0A917Z518</accession>
<dbReference type="InterPro" id="IPR044925">
    <property type="entry name" value="His-Me_finger_sf"/>
</dbReference>
<organism evidence="5 6">
    <name type="scientific">Marinobacterium nitratireducens</name>
    <dbReference type="NCBI Taxonomy" id="518897"/>
    <lineage>
        <taxon>Bacteria</taxon>
        <taxon>Pseudomonadati</taxon>
        <taxon>Pseudomonadota</taxon>
        <taxon>Gammaproteobacteria</taxon>
        <taxon>Oceanospirillales</taxon>
        <taxon>Oceanospirillaceae</taxon>
        <taxon>Marinobacterium</taxon>
    </lineage>
</organism>
<dbReference type="Pfam" id="PF04231">
    <property type="entry name" value="Endonuclease_1"/>
    <property type="match status" value="1"/>
</dbReference>
<gene>
    <name evidence="5" type="primary">endA</name>
    <name evidence="5" type="ORF">GCM10011348_00560</name>
</gene>
<comment type="caution">
    <text evidence="5">The sequence shown here is derived from an EMBL/GenBank/DDBJ whole genome shotgun (WGS) entry which is preliminary data.</text>
</comment>
<comment type="similarity">
    <text evidence="1">Belongs to the EndA/NucM nuclease family.</text>
</comment>
<dbReference type="GO" id="GO:0004518">
    <property type="term" value="F:nuclease activity"/>
    <property type="evidence" value="ECO:0007669"/>
    <property type="project" value="UniProtKB-KW"/>
</dbReference>
<proteinExistence type="inferred from homology"/>
<evidence type="ECO:0000313" key="6">
    <source>
        <dbReference type="Proteomes" id="UP000599578"/>
    </source>
</evidence>
<evidence type="ECO:0000256" key="4">
    <source>
        <dbReference type="SAM" id="SignalP"/>
    </source>
</evidence>
<reference evidence="5 6" key="1">
    <citation type="journal article" date="2014" name="Int. J. Syst. Evol. Microbiol.">
        <title>Complete genome sequence of Corynebacterium casei LMG S-19264T (=DSM 44701T), isolated from a smear-ripened cheese.</title>
        <authorList>
            <consortium name="US DOE Joint Genome Institute (JGI-PGF)"/>
            <person name="Walter F."/>
            <person name="Albersmeier A."/>
            <person name="Kalinowski J."/>
            <person name="Ruckert C."/>
        </authorList>
    </citation>
    <scope>NUCLEOTIDE SEQUENCE [LARGE SCALE GENOMIC DNA]</scope>
    <source>
        <strain evidence="5 6">CGMCC 1.7286</strain>
    </source>
</reference>
<keyword evidence="3" id="KW-0378">Hydrolase</keyword>